<evidence type="ECO:0000313" key="1">
    <source>
        <dbReference type="EMBL" id="EBQ9796805.1"/>
    </source>
</evidence>
<gene>
    <name evidence="1" type="ORF">DM035_21995</name>
</gene>
<dbReference type="InterPro" id="IPR053842">
    <property type="entry name" value="NikA-like"/>
</dbReference>
<proteinExistence type="predicted"/>
<dbReference type="AlphaFoldDB" id="A0A5U6MEN5"/>
<dbReference type="EMBL" id="AAGQTM010000029">
    <property type="protein sequence ID" value="EBQ9796805.1"/>
    <property type="molecule type" value="Genomic_DNA"/>
</dbReference>
<protein>
    <submittedName>
        <fullName evidence="1">Uncharacterized protein</fullName>
    </submittedName>
</protein>
<comment type="caution">
    <text evidence="1">The sequence shown here is derived from an EMBL/GenBank/DDBJ whole genome shotgun (WGS) entry which is preliminary data.</text>
</comment>
<organism evidence="1">
    <name type="scientific">Salmonella enterica subsp. enterica serovar Kottbus</name>
    <dbReference type="NCBI Taxonomy" id="224727"/>
    <lineage>
        <taxon>Bacteria</taxon>
        <taxon>Pseudomonadati</taxon>
        <taxon>Pseudomonadota</taxon>
        <taxon>Gammaproteobacteria</taxon>
        <taxon>Enterobacterales</taxon>
        <taxon>Enterobacteriaceae</taxon>
        <taxon>Salmonella</taxon>
    </lineage>
</organism>
<accession>A0A5U6MEN5</accession>
<name>A0A5U6MEN5_SALET</name>
<sequence length="219" mass="24751">MRACLCKPERPCAWSCGSVRHICKPEQPECERNALNGACLAVFTRQQPLQFKSFKKTGTFVMFDKNYVFSHMTRAKGCPFETRSYAPENITDVIRGILMPRPTIPESERLTERVAFRITAATKTEYEKRLAASGLKQSEFFRDCVMTDRTEIIVAPQMTADMRESLRLLKNIANNCNQMAHALNTAMLAGLIGPALTERVLNQLSLLLEEAKKTQANSR</sequence>
<reference evidence="1" key="1">
    <citation type="submission" date="2018-06" db="EMBL/GenBank/DDBJ databases">
        <authorList>
            <person name="Ashton P.M."/>
            <person name="Dallman T."/>
            <person name="Nair S."/>
            <person name="De Pinna E."/>
            <person name="Peters T."/>
            <person name="Grant K."/>
        </authorList>
    </citation>
    <scope>NUCLEOTIDE SEQUENCE</scope>
    <source>
        <strain evidence="1">430336</strain>
    </source>
</reference>
<dbReference type="Pfam" id="PF21983">
    <property type="entry name" value="NikA-like"/>
    <property type="match status" value="1"/>
</dbReference>